<evidence type="ECO:0000256" key="2">
    <source>
        <dbReference type="ARBA" id="ARBA00023015"/>
    </source>
</evidence>
<evidence type="ECO:0000313" key="6">
    <source>
        <dbReference type="EMBL" id="MFC5753432.1"/>
    </source>
</evidence>
<gene>
    <name evidence="6" type="ORF">ACFPZN_48100</name>
</gene>
<dbReference type="InterPro" id="IPR000847">
    <property type="entry name" value="LysR_HTH_N"/>
</dbReference>
<keyword evidence="4" id="KW-0804">Transcription</keyword>
<feature type="domain" description="HTH lysR-type" evidence="5">
    <location>
        <begin position="1"/>
        <end position="58"/>
    </location>
</feature>
<dbReference type="PANTHER" id="PTHR30346:SF0">
    <property type="entry name" value="HCA OPERON TRANSCRIPTIONAL ACTIVATOR HCAR"/>
    <property type="match status" value="1"/>
</dbReference>
<keyword evidence="2" id="KW-0805">Transcription regulation</keyword>
<dbReference type="InterPro" id="IPR005119">
    <property type="entry name" value="LysR_subst-bd"/>
</dbReference>
<dbReference type="Proteomes" id="UP001596074">
    <property type="component" value="Unassembled WGS sequence"/>
</dbReference>
<dbReference type="EMBL" id="JBHSON010000112">
    <property type="protein sequence ID" value="MFC5753432.1"/>
    <property type="molecule type" value="Genomic_DNA"/>
</dbReference>
<dbReference type="InterPro" id="IPR036390">
    <property type="entry name" value="WH_DNA-bd_sf"/>
</dbReference>
<evidence type="ECO:0000313" key="7">
    <source>
        <dbReference type="Proteomes" id="UP001596074"/>
    </source>
</evidence>
<organism evidence="6 7">
    <name type="scientific">Actinomadura rugatobispora</name>
    <dbReference type="NCBI Taxonomy" id="1994"/>
    <lineage>
        <taxon>Bacteria</taxon>
        <taxon>Bacillati</taxon>
        <taxon>Actinomycetota</taxon>
        <taxon>Actinomycetes</taxon>
        <taxon>Streptosporangiales</taxon>
        <taxon>Thermomonosporaceae</taxon>
        <taxon>Actinomadura</taxon>
    </lineage>
</organism>
<protein>
    <submittedName>
        <fullName evidence="6">LysR family transcriptional regulator</fullName>
    </submittedName>
</protein>
<dbReference type="SUPFAM" id="SSF46785">
    <property type="entry name" value="Winged helix' DNA-binding domain"/>
    <property type="match status" value="1"/>
</dbReference>
<keyword evidence="7" id="KW-1185">Reference proteome</keyword>
<dbReference type="Gene3D" id="1.10.10.10">
    <property type="entry name" value="Winged helix-like DNA-binding domain superfamily/Winged helix DNA-binding domain"/>
    <property type="match status" value="1"/>
</dbReference>
<evidence type="ECO:0000256" key="4">
    <source>
        <dbReference type="ARBA" id="ARBA00023163"/>
    </source>
</evidence>
<reference evidence="7" key="1">
    <citation type="journal article" date="2019" name="Int. J. Syst. Evol. Microbiol.">
        <title>The Global Catalogue of Microorganisms (GCM) 10K type strain sequencing project: providing services to taxonomists for standard genome sequencing and annotation.</title>
        <authorList>
            <consortium name="The Broad Institute Genomics Platform"/>
            <consortium name="The Broad Institute Genome Sequencing Center for Infectious Disease"/>
            <person name="Wu L."/>
            <person name="Ma J."/>
        </authorList>
    </citation>
    <scope>NUCLEOTIDE SEQUENCE [LARGE SCALE GENOMIC DNA]</scope>
    <source>
        <strain evidence="7">KCTC 42087</strain>
    </source>
</reference>
<dbReference type="SUPFAM" id="SSF53850">
    <property type="entry name" value="Periplasmic binding protein-like II"/>
    <property type="match status" value="1"/>
</dbReference>
<evidence type="ECO:0000259" key="5">
    <source>
        <dbReference type="PROSITE" id="PS50931"/>
    </source>
</evidence>
<comment type="similarity">
    <text evidence="1">Belongs to the LysR transcriptional regulatory family.</text>
</comment>
<dbReference type="Gene3D" id="3.40.190.10">
    <property type="entry name" value="Periplasmic binding protein-like II"/>
    <property type="match status" value="2"/>
</dbReference>
<dbReference type="PROSITE" id="PS50931">
    <property type="entry name" value="HTH_LYSR"/>
    <property type="match status" value="1"/>
</dbReference>
<sequence>MEQREIEIFLTVGEELHFGRSAERLHISVAMVSKTIKKIERAVGAALFDRTSRRVALTPIGRRLYDDLRPAYQQILDGVERAVAAGRGIDGALRVGFLGTVVAQFVLQVAEVFHARHPACQVHIQESRYADGLGLLYGDAVDILLLAAPGMAPDLSESPVLFQEPPVLAVSARHPFARRESVCLDDLARDKVLRPRGVPDELEALSVPTHAPGGRPIERGVEFGTIQEMFALVGAGRGIFPVPTHASLYDVRPDIAYVPISDGLPFQWRLVWRTAGETNRVRAFCQAARDFVDTHGDPLIEQARPNG</sequence>
<dbReference type="Pfam" id="PF03466">
    <property type="entry name" value="LysR_substrate"/>
    <property type="match status" value="1"/>
</dbReference>
<dbReference type="RefSeq" id="WP_378290446.1">
    <property type="nucleotide sequence ID" value="NZ_JBHSON010000112.1"/>
</dbReference>
<proteinExistence type="inferred from homology"/>
<dbReference type="Pfam" id="PF00126">
    <property type="entry name" value="HTH_1"/>
    <property type="match status" value="1"/>
</dbReference>
<name>A0ABW1AG02_9ACTN</name>
<dbReference type="InterPro" id="IPR036388">
    <property type="entry name" value="WH-like_DNA-bd_sf"/>
</dbReference>
<keyword evidence="3" id="KW-0238">DNA-binding</keyword>
<dbReference type="PANTHER" id="PTHR30346">
    <property type="entry name" value="TRANSCRIPTIONAL DUAL REGULATOR HCAR-RELATED"/>
    <property type="match status" value="1"/>
</dbReference>
<evidence type="ECO:0000256" key="3">
    <source>
        <dbReference type="ARBA" id="ARBA00023125"/>
    </source>
</evidence>
<dbReference type="CDD" id="cd05466">
    <property type="entry name" value="PBP2_LTTR_substrate"/>
    <property type="match status" value="1"/>
</dbReference>
<comment type="caution">
    <text evidence="6">The sequence shown here is derived from an EMBL/GenBank/DDBJ whole genome shotgun (WGS) entry which is preliminary data.</text>
</comment>
<accession>A0ABW1AG02</accession>
<evidence type="ECO:0000256" key="1">
    <source>
        <dbReference type="ARBA" id="ARBA00009437"/>
    </source>
</evidence>